<sequence>RGRAKPRKPRKPPSTFIAKAPNQVWTWDITYLPSSVKGLYYYLYLVEDIYSSKGVAWEVHESESGEYAATLMQRAMLREQCFSRPPVLHSDNGAPMKSQTLRAKLHDLGIQPSHSRPRVSNDNPYSESLFRTVKYNPDWPSKGFASLDEARHWVEGFMQWYNHEHLHSGIKYVTPADRHDGKDVAILSARDKVQRLARERNPLRWTGKTRNWAPIGSVALNPQKENLANDIAA</sequence>
<reference evidence="2" key="1">
    <citation type="submission" date="2022-11" db="EMBL/GenBank/DDBJ databases">
        <title>Chitin-degrading and fungicidal potential of chitinolytic bacterial strains from marine environment of the Pacific Ocean regions.</title>
        <authorList>
            <person name="Pentekhina I."/>
            <person name="Nedashkovskaya O."/>
            <person name="Seitkalieva A."/>
            <person name="Podvolotskaya A."/>
            <person name="Tekutyeva L."/>
            <person name="Balabanova L."/>
        </authorList>
    </citation>
    <scope>NUCLEOTIDE SEQUENCE</scope>
    <source>
        <strain evidence="2">KMM 6838</strain>
    </source>
</reference>
<dbReference type="PANTHER" id="PTHR46889:SF4">
    <property type="entry name" value="TRANSPOSASE INSO FOR INSERTION SEQUENCE ELEMENT IS911B-RELATED"/>
    <property type="match status" value="1"/>
</dbReference>
<dbReference type="AlphaFoldDB" id="A0AB35I2H3"/>
<dbReference type="EMBL" id="JAPHQB010000052">
    <property type="protein sequence ID" value="MCX2803336.1"/>
    <property type="molecule type" value="Genomic_DNA"/>
</dbReference>
<dbReference type="SUPFAM" id="SSF53098">
    <property type="entry name" value="Ribonuclease H-like"/>
    <property type="match status" value="1"/>
</dbReference>
<protein>
    <submittedName>
        <fullName evidence="2">IS3 family transposase</fullName>
    </submittedName>
</protein>
<gene>
    <name evidence="2" type="ORF">OQJ68_16270</name>
</gene>
<evidence type="ECO:0000313" key="3">
    <source>
        <dbReference type="Proteomes" id="UP001209730"/>
    </source>
</evidence>
<evidence type="ECO:0000259" key="1">
    <source>
        <dbReference type="PROSITE" id="PS50994"/>
    </source>
</evidence>
<feature type="domain" description="Integrase catalytic" evidence="1">
    <location>
        <begin position="17"/>
        <end position="183"/>
    </location>
</feature>
<organism evidence="2 3">
    <name type="scientific">Microbulbifer thermotolerans</name>
    <dbReference type="NCBI Taxonomy" id="252514"/>
    <lineage>
        <taxon>Bacteria</taxon>
        <taxon>Pseudomonadati</taxon>
        <taxon>Pseudomonadota</taxon>
        <taxon>Gammaproteobacteria</taxon>
        <taxon>Cellvibrionales</taxon>
        <taxon>Microbulbiferaceae</taxon>
        <taxon>Microbulbifer</taxon>
    </lineage>
</organism>
<dbReference type="PROSITE" id="PS50994">
    <property type="entry name" value="INTEGRASE"/>
    <property type="match status" value="1"/>
</dbReference>
<dbReference type="GO" id="GO:0003676">
    <property type="term" value="F:nucleic acid binding"/>
    <property type="evidence" value="ECO:0007669"/>
    <property type="project" value="InterPro"/>
</dbReference>
<evidence type="ECO:0000313" key="2">
    <source>
        <dbReference type="EMBL" id="MCX2803336.1"/>
    </source>
</evidence>
<dbReference type="PANTHER" id="PTHR46889">
    <property type="entry name" value="TRANSPOSASE INSF FOR INSERTION SEQUENCE IS3B-RELATED"/>
    <property type="match status" value="1"/>
</dbReference>
<dbReference type="Proteomes" id="UP001209730">
    <property type="component" value="Unassembled WGS sequence"/>
</dbReference>
<comment type="caution">
    <text evidence="2">The sequence shown here is derived from an EMBL/GenBank/DDBJ whole genome shotgun (WGS) entry which is preliminary data.</text>
</comment>
<dbReference type="GO" id="GO:0015074">
    <property type="term" value="P:DNA integration"/>
    <property type="evidence" value="ECO:0007669"/>
    <property type="project" value="InterPro"/>
</dbReference>
<dbReference type="InterPro" id="IPR048020">
    <property type="entry name" value="Transpos_IS3"/>
</dbReference>
<dbReference type="RefSeq" id="WP_266066734.1">
    <property type="nucleotide sequence ID" value="NZ_JAPHQB010000052.1"/>
</dbReference>
<dbReference type="NCBIfam" id="NF033516">
    <property type="entry name" value="transpos_IS3"/>
    <property type="match status" value="1"/>
</dbReference>
<dbReference type="InterPro" id="IPR036397">
    <property type="entry name" value="RNaseH_sf"/>
</dbReference>
<accession>A0AB35I2H3</accession>
<dbReference type="InterPro" id="IPR050900">
    <property type="entry name" value="Transposase_IS3/IS150/IS904"/>
</dbReference>
<dbReference type="Gene3D" id="3.30.420.10">
    <property type="entry name" value="Ribonuclease H-like superfamily/Ribonuclease H"/>
    <property type="match status" value="1"/>
</dbReference>
<feature type="non-terminal residue" evidence="2">
    <location>
        <position position="1"/>
    </location>
</feature>
<proteinExistence type="predicted"/>
<dbReference type="Pfam" id="PF00665">
    <property type="entry name" value="rve"/>
    <property type="match status" value="1"/>
</dbReference>
<name>A0AB35I2H3_MICTH</name>
<dbReference type="InterPro" id="IPR001584">
    <property type="entry name" value="Integrase_cat-core"/>
</dbReference>
<dbReference type="InterPro" id="IPR012337">
    <property type="entry name" value="RNaseH-like_sf"/>
</dbReference>